<dbReference type="InterPro" id="IPR023393">
    <property type="entry name" value="START-like_dom_sf"/>
</dbReference>
<dbReference type="PANTHER" id="PTHR34060">
    <property type="entry name" value="POLYKETIDE CYCLASE / DEHYDRASE AND LIPID TRANSPORT PROTEIN"/>
    <property type="match status" value="1"/>
</dbReference>
<dbReference type="OrthoDB" id="5732at2759"/>
<gene>
    <name evidence="2" type="ORF">OSTQU699_LOCUS1386</name>
</gene>
<dbReference type="AlphaFoldDB" id="A0A8S1ILV7"/>
<accession>A0A8S1ILV7</accession>
<reference evidence="2" key="1">
    <citation type="submission" date="2020-12" db="EMBL/GenBank/DDBJ databases">
        <authorList>
            <person name="Iha C."/>
        </authorList>
    </citation>
    <scope>NUCLEOTIDE SEQUENCE</scope>
</reference>
<protein>
    <recommendedName>
        <fullName evidence="1">Coenzyme Q-binding protein COQ10 START domain-containing protein</fullName>
    </recommendedName>
</protein>
<evidence type="ECO:0000313" key="2">
    <source>
        <dbReference type="EMBL" id="CAD7696025.1"/>
    </source>
</evidence>
<dbReference type="PANTHER" id="PTHR34060:SF1">
    <property type="entry name" value="POLYKETIDE CYCLASE _ DEHYDRASE AND LIPID TRANSPORT PROTEIN"/>
    <property type="match status" value="1"/>
</dbReference>
<dbReference type="Proteomes" id="UP000708148">
    <property type="component" value="Unassembled WGS sequence"/>
</dbReference>
<feature type="domain" description="Coenzyme Q-binding protein COQ10 START" evidence="1">
    <location>
        <begin position="29"/>
        <end position="201"/>
    </location>
</feature>
<evidence type="ECO:0000313" key="3">
    <source>
        <dbReference type="Proteomes" id="UP000708148"/>
    </source>
</evidence>
<evidence type="ECO:0000259" key="1">
    <source>
        <dbReference type="Pfam" id="PF03364"/>
    </source>
</evidence>
<sequence>MPVRACVAVDVRLEISPGNSRILAAAVDVRAPVDVVWECLTDYERLHEFIPGLVVNECLERREKGALLKQVGEQDVAMGLKFCARAVLEVAEHLTGLADNLCWELSGPNALEPTSCTMWDESLGLYPCAHGIEHGRRPRDISFNMVDGDFQDFRGLWRMQGDEEDPDHTRLSYSVFVRPQKWLPVALIERRIVRESRKNLVAVGKHAQNLSAARSEFMSSSGATS</sequence>
<organism evidence="2 3">
    <name type="scientific">Ostreobium quekettii</name>
    <dbReference type="NCBI Taxonomy" id="121088"/>
    <lineage>
        <taxon>Eukaryota</taxon>
        <taxon>Viridiplantae</taxon>
        <taxon>Chlorophyta</taxon>
        <taxon>core chlorophytes</taxon>
        <taxon>Ulvophyceae</taxon>
        <taxon>TCBD clade</taxon>
        <taxon>Bryopsidales</taxon>
        <taxon>Ostreobineae</taxon>
        <taxon>Ostreobiaceae</taxon>
        <taxon>Ostreobium</taxon>
    </lineage>
</organism>
<keyword evidence="3" id="KW-1185">Reference proteome</keyword>
<dbReference type="InterPro" id="IPR005031">
    <property type="entry name" value="COQ10_START"/>
</dbReference>
<dbReference type="Pfam" id="PF03364">
    <property type="entry name" value="Polyketide_cyc"/>
    <property type="match status" value="1"/>
</dbReference>
<comment type="caution">
    <text evidence="2">The sequence shown here is derived from an EMBL/GenBank/DDBJ whole genome shotgun (WGS) entry which is preliminary data.</text>
</comment>
<dbReference type="EMBL" id="CAJHUC010000426">
    <property type="protein sequence ID" value="CAD7696025.1"/>
    <property type="molecule type" value="Genomic_DNA"/>
</dbReference>
<proteinExistence type="predicted"/>
<name>A0A8S1ILV7_9CHLO</name>
<dbReference type="SUPFAM" id="SSF55961">
    <property type="entry name" value="Bet v1-like"/>
    <property type="match status" value="1"/>
</dbReference>
<dbReference type="Gene3D" id="3.30.530.20">
    <property type="match status" value="2"/>
</dbReference>